<dbReference type="PANTHER" id="PTHR43877">
    <property type="entry name" value="AMINOALKYLPHOSPHONATE N-ACETYLTRANSFERASE-RELATED-RELATED"/>
    <property type="match status" value="1"/>
</dbReference>
<keyword evidence="5" id="KW-1185">Reference proteome</keyword>
<dbReference type="RefSeq" id="WP_345714742.1">
    <property type="nucleotide sequence ID" value="NZ_BAABFP010000002.1"/>
</dbReference>
<gene>
    <name evidence="4" type="ORF">ACFQDO_16825</name>
</gene>
<dbReference type="GO" id="GO:0016746">
    <property type="term" value="F:acyltransferase activity"/>
    <property type="evidence" value="ECO:0007669"/>
    <property type="project" value="UniProtKB-KW"/>
</dbReference>
<dbReference type="EC" id="2.3.-.-" evidence="4"/>
<dbReference type="CDD" id="cd04301">
    <property type="entry name" value="NAT_SF"/>
    <property type="match status" value="1"/>
</dbReference>
<dbReference type="InterPro" id="IPR000182">
    <property type="entry name" value="GNAT_dom"/>
</dbReference>
<dbReference type="SUPFAM" id="SSF55729">
    <property type="entry name" value="Acyl-CoA N-acyltransferases (Nat)"/>
    <property type="match status" value="1"/>
</dbReference>
<keyword evidence="2 4" id="KW-0012">Acyltransferase</keyword>
<dbReference type="InterPro" id="IPR016181">
    <property type="entry name" value="Acyl_CoA_acyltransferase"/>
</dbReference>
<evidence type="ECO:0000313" key="5">
    <source>
        <dbReference type="Proteomes" id="UP001596189"/>
    </source>
</evidence>
<comment type="caution">
    <text evidence="4">The sequence shown here is derived from an EMBL/GenBank/DDBJ whole genome shotgun (WGS) entry which is preliminary data.</text>
</comment>
<proteinExistence type="predicted"/>
<dbReference type="PROSITE" id="PS51186">
    <property type="entry name" value="GNAT"/>
    <property type="match status" value="1"/>
</dbReference>
<accession>A0ABW1JJ66</accession>
<evidence type="ECO:0000313" key="4">
    <source>
        <dbReference type="EMBL" id="MFC6008799.1"/>
    </source>
</evidence>
<feature type="domain" description="N-acetyltransferase" evidence="3">
    <location>
        <begin position="4"/>
        <end position="167"/>
    </location>
</feature>
<dbReference type="InterPro" id="IPR050832">
    <property type="entry name" value="Bact_Acetyltransf"/>
</dbReference>
<evidence type="ECO:0000259" key="3">
    <source>
        <dbReference type="PROSITE" id="PS51186"/>
    </source>
</evidence>
<dbReference type="PANTHER" id="PTHR43877:SF1">
    <property type="entry name" value="ACETYLTRANSFERASE"/>
    <property type="match status" value="1"/>
</dbReference>
<dbReference type="Proteomes" id="UP001596189">
    <property type="component" value="Unassembled WGS sequence"/>
</dbReference>
<reference evidence="5" key="1">
    <citation type="journal article" date="2019" name="Int. J. Syst. Evol. Microbiol.">
        <title>The Global Catalogue of Microorganisms (GCM) 10K type strain sequencing project: providing services to taxonomists for standard genome sequencing and annotation.</title>
        <authorList>
            <consortium name="The Broad Institute Genomics Platform"/>
            <consortium name="The Broad Institute Genome Sequencing Center for Infectious Disease"/>
            <person name="Wu L."/>
            <person name="Ma J."/>
        </authorList>
    </citation>
    <scope>NUCLEOTIDE SEQUENCE [LARGE SCALE GENOMIC DNA]</scope>
    <source>
        <strain evidence="5">KACC 14249</strain>
    </source>
</reference>
<organism evidence="4 5">
    <name type="scientific">Angustibacter luteus</name>
    <dbReference type="NCBI Taxonomy" id="658456"/>
    <lineage>
        <taxon>Bacteria</taxon>
        <taxon>Bacillati</taxon>
        <taxon>Actinomycetota</taxon>
        <taxon>Actinomycetes</taxon>
        <taxon>Kineosporiales</taxon>
        <taxon>Kineosporiaceae</taxon>
    </lineage>
</organism>
<dbReference type="EMBL" id="JBHSRD010000006">
    <property type="protein sequence ID" value="MFC6008799.1"/>
    <property type="molecule type" value="Genomic_DNA"/>
</dbReference>
<keyword evidence="1 4" id="KW-0808">Transferase</keyword>
<name>A0ABW1JJ66_9ACTN</name>
<sequence>MTRYDVRPAEPADAEVLGAIHILIWQQAYAGLMPAEYLAGLSVPGSIERWHASLATTRPGRATYVGTADGAVVGFCTAGPTRDDPADPAHELWVLNVLAEHHGSGLATRLLEATFGAVGIDGTTPVSLWVLRGNERAAAFYRRLGFAPTEVTKAHPATGVLEERWVRS</sequence>
<dbReference type="Pfam" id="PF00583">
    <property type="entry name" value="Acetyltransf_1"/>
    <property type="match status" value="1"/>
</dbReference>
<evidence type="ECO:0000256" key="2">
    <source>
        <dbReference type="ARBA" id="ARBA00023315"/>
    </source>
</evidence>
<dbReference type="Gene3D" id="3.40.630.30">
    <property type="match status" value="1"/>
</dbReference>
<protein>
    <submittedName>
        <fullName evidence="4">GNAT family N-acetyltransferase</fullName>
        <ecNumber evidence="4">2.3.-.-</ecNumber>
    </submittedName>
</protein>
<evidence type="ECO:0000256" key="1">
    <source>
        <dbReference type="ARBA" id="ARBA00022679"/>
    </source>
</evidence>